<dbReference type="Proteomes" id="UP000504629">
    <property type="component" value="Unplaced"/>
</dbReference>
<dbReference type="PANTHER" id="PTHR19139:SF270">
    <property type="entry name" value="ENTOMOGLYCEROPORIN 1-RELATED"/>
    <property type="match status" value="1"/>
</dbReference>
<feature type="transmembrane region" description="Helical" evidence="8">
    <location>
        <begin position="154"/>
        <end position="177"/>
    </location>
</feature>
<evidence type="ECO:0000256" key="7">
    <source>
        <dbReference type="RuleBase" id="RU000477"/>
    </source>
</evidence>
<dbReference type="GO" id="GO:0015267">
    <property type="term" value="F:channel activity"/>
    <property type="evidence" value="ECO:0007669"/>
    <property type="project" value="InterPro"/>
</dbReference>
<sequence length="259" mass="27694">MTVSATNPQSVIEVIENKVRSDVSQASGCRAMYAWCYEWRQIVSEFISTLLLLVFGCMACIPHAGYLPQPPIYGALGFGLVVSFNVQIFGHISGAHMNPSVTLASLIWGAISFPLAIAFIVAQCAGAILGYGLLIAVSHIDMDGVCMTLPRTEITLFQALIVEAVLTAALSFLNCACWDPVNKNKQDSVPVKFGLAIAGLSIAGGPLTGASMNPARSLGPALWTGIWTGHWVYWVGPLVGSAIAAVFYLFVWLKKEDTP</sequence>
<evidence type="ECO:0000256" key="4">
    <source>
        <dbReference type="ARBA" id="ARBA00022692"/>
    </source>
</evidence>
<evidence type="ECO:0000256" key="6">
    <source>
        <dbReference type="ARBA" id="ARBA00023136"/>
    </source>
</evidence>
<dbReference type="Pfam" id="PF00230">
    <property type="entry name" value="MIP"/>
    <property type="match status" value="1"/>
</dbReference>
<dbReference type="PRINTS" id="PR00783">
    <property type="entry name" value="MINTRINSICP"/>
</dbReference>
<dbReference type="OrthoDB" id="3222at2759"/>
<keyword evidence="5 8" id="KW-1133">Transmembrane helix</keyword>
<dbReference type="InterPro" id="IPR034294">
    <property type="entry name" value="Aquaporin_transptr"/>
</dbReference>
<reference evidence="10" key="1">
    <citation type="submission" date="2025-08" db="UniProtKB">
        <authorList>
            <consortium name="RefSeq"/>
        </authorList>
    </citation>
    <scope>IDENTIFICATION</scope>
    <source>
        <tissue evidence="10">Silk gland</tissue>
    </source>
</reference>
<proteinExistence type="inferred from homology"/>
<feature type="transmembrane region" description="Helical" evidence="8">
    <location>
        <begin position="189"/>
        <end position="211"/>
    </location>
</feature>
<dbReference type="KEGG" id="bman:114243612"/>
<accession>A0A6J2JNW3</accession>
<dbReference type="GO" id="GO:0005886">
    <property type="term" value="C:plasma membrane"/>
    <property type="evidence" value="ECO:0007669"/>
    <property type="project" value="TreeGrafter"/>
</dbReference>
<feature type="transmembrane region" description="Helical" evidence="8">
    <location>
        <begin position="72"/>
        <end position="94"/>
    </location>
</feature>
<dbReference type="GeneID" id="114243612"/>
<dbReference type="InterPro" id="IPR000425">
    <property type="entry name" value="MIP"/>
</dbReference>
<keyword evidence="3 7" id="KW-0813">Transport</keyword>
<dbReference type="SMR" id="A0A6J2JNW3"/>
<evidence type="ECO:0000256" key="5">
    <source>
        <dbReference type="ARBA" id="ARBA00022989"/>
    </source>
</evidence>
<keyword evidence="6 8" id="KW-0472">Membrane</keyword>
<evidence type="ECO:0000256" key="1">
    <source>
        <dbReference type="ARBA" id="ARBA00004141"/>
    </source>
</evidence>
<organism evidence="9 10">
    <name type="scientific">Bombyx mandarina</name>
    <name type="common">Wild silk moth</name>
    <name type="synonym">Wild silkworm</name>
    <dbReference type="NCBI Taxonomy" id="7092"/>
    <lineage>
        <taxon>Eukaryota</taxon>
        <taxon>Metazoa</taxon>
        <taxon>Ecdysozoa</taxon>
        <taxon>Arthropoda</taxon>
        <taxon>Hexapoda</taxon>
        <taxon>Insecta</taxon>
        <taxon>Pterygota</taxon>
        <taxon>Neoptera</taxon>
        <taxon>Endopterygota</taxon>
        <taxon>Lepidoptera</taxon>
        <taxon>Glossata</taxon>
        <taxon>Ditrysia</taxon>
        <taxon>Bombycoidea</taxon>
        <taxon>Bombycidae</taxon>
        <taxon>Bombycinae</taxon>
        <taxon>Bombyx</taxon>
    </lineage>
</organism>
<dbReference type="InterPro" id="IPR022357">
    <property type="entry name" value="MIP_CS"/>
</dbReference>
<dbReference type="PROSITE" id="PS00221">
    <property type="entry name" value="MIP"/>
    <property type="match status" value="1"/>
</dbReference>
<dbReference type="RefSeq" id="XP_028030968.1">
    <property type="nucleotide sequence ID" value="XM_028175167.1"/>
</dbReference>
<keyword evidence="9" id="KW-1185">Reference proteome</keyword>
<dbReference type="SUPFAM" id="SSF81338">
    <property type="entry name" value="Aquaporin-like"/>
    <property type="match status" value="1"/>
</dbReference>
<feature type="transmembrane region" description="Helical" evidence="8">
    <location>
        <begin position="46"/>
        <end position="66"/>
    </location>
</feature>
<dbReference type="InterPro" id="IPR023271">
    <property type="entry name" value="Aquaporin-like"/>
</dbReference>
<evidence type="ECO:0000256" key="3">
    <source>
        <dbReference type="ARBA" id="ARBA00022448"/>
    </source>
</evidence>
<protein>
    <submittedName>
        <fullName evidence="10">Aquaporin-like</fullName>
    </submittedName>
</protein>
<keyword evidence="4 7" id="KW-0812">Transmembrane</keyword>
<dbReference type="Gene3D" id="1.20.1080.10">
    <property type="entry name" value="Glycerol uptake facilitator protein"/>
    <property type="match status" value="1"/>
</dbReference>
<name>A0A6J2JNW3_BOMMA</name>
<comment type="similarity">
    <text evidence="2 7">Belongs to the MIP/aquaporin (TC 1.A.8) family.</text>
</comment>
<dbReference type="PANTHER" id="PTHR19139">
    <property type="entry name" value="AQUAPORIN TRANSPORTER"/>
    <property type="match status" value="1"/>
</dbReference>
<gene>
    <name evidence="10" type="primary">LOC114243612</name>
</gene>
<evidence type="ECO:0000256" key="8">
    <source>
        <dbReference type="SAM" id="Phobius"/>
    </source>
</evidence>
<feature type="transmembrane region" description="Helical" evidence="8">
    <location>
        <begin position="106"/>
        <end position="134"/>
    </location>
</feature>
<evidence type="ECO:0000256" key="2">
    <source>
        <dbReference type="ARBA" id="ARBA00006175"/>
    </source>
</evidence>
<comment type="subcellular location">
    <subcellularLocation>
        <location evidence="1">Membrane</location>
        <topology evidence="1">Multi-pass membrane protein</topology>
    </subcellularLocation>
</comment>
<dbReference type="AlphaFoldDB" id="A0A6J2JNW3"/>
<evidence type="ECO:0000313" key="10">
    <source>
        <dbReference type="RefSeq" id="XP_028030968.1"/>
    </source>
</evidence>
<feature type="transmembrane region" description="Helical" evidence="8">
    <location>
        <begin position="231"/>
        <end position="253"/>
    </location>
</feature>
<evidence type="ECO:0000313" key="9">
    <source>
        <dbReference type="Proteomes" id="UP000504629"/>
    </source>
</evidence>